<accession>A0A090ZAU9</accession>
<dbReference type="STRING" id="44252.DJ90_3926"/>
<reference evidence="2 3" key="1">
    <citation type="submission" date="2014-04" db="EMBL/GenBank/DDBJ databases">
        <authorList>
            <person name="Bishop-Lilly K.A."/>
            <person name="Broomall S.M."/>
            <person name="Chain P.S."/>
            <person name="Chertkov O."/>
            <person name="Coyne S.R."/>
            <person name="Daligault H.E."/>
            <person name="Davenport K.W."/>
            <person name="Erkkila T."/>
            <person name="Frey K.G."/>
            <person name="Gibbons H.S."/>
            <person name="Gu W."/>
            <person name="Jaissle J."/>
            <person name="Johnson S.L."/>
            <person name="Koroleva G.I."/>
            <person name="Ladner J.T."/>
            <person name="Lo C.-C."/>
            <person name="Minogue T.D."/>
            <person name="Munk C."/>
            <person name="Palacios G.F."/>
            <person name="Redden C.L."/>
            <person name="Rosenzweig C.N."/>
            <person name="Scholz M.B."/>
            <person name="Teshima H."/>
            <person name="Xu Y."/>
        </authorList>
    </citation>
    <scope>NUCLEOTIDE SEQUENCE [LARGE SCALE GENOMIC DNA]</scope>
    <source>
        <strain evidence="2 3">8244</strain>
    </source>
</reference>
<proteinExistence type="predicted"/>
<organism evidence="2 3">
    <name type="scientific">Paenibacillus macerans</name>
    <name type="common">Bacillus macerans</name>
    <dbReference type="NCBI Taxonomy" id="44252"/>
    <lineage>
        <taxon>Bacteria</taxon>
        <taxon>Bacillati</taxon>
        <taxon>Bacillota</taxon>
        <taxon>Bacilli</taxon>
        <taxon>Bacillales</taxon>
        <taxon>Paenibacillaceae</taxon>
        <taxon>Paenibacillus</taxon>
    </lineage>
</organism>
<keyword evidence="3" id="KW-1185">Reference proteome</keyword>
<dbReference type="InterPro" id="IPR001173">
    <property type="entry name" value="Glyco_trans_2-like"/>
</dbReference>
<dbReference type="Gene3D" id="3.90.550.10">
    <property type="entry name" value="Spore Coat Polysaccharide Biosynthesis Protein SpsA, Chain A"/>
    <property type="match status" value="1"/>
</dbReference>
<protein>
    <submittedName>
        <fullName evidence="2">Glycosyl transferase 2 family protein</fullName>
    </submittedName>
</protein>
<comment type="caution">
    <text evidence="2">The sequence shown here is derived from an EMBL/GenBank/DDBJ whole genome shotgun (WGS) entry which is preliminary data.</text>
</comment>
<dbReference type="HOGENOM" id="CLU_025996_2_1_9"/>
<sequence>MLIRDDGSVDNTTASLLSYSKDHPNKIRFIKGSNLGVQSSFFELIKEASEDYDYYAFCDQDDVWESNKLLRAVTLLHEQSEEIPLMYCSATSMVDEKLNFIGTWPSPPRRPVSMYNALIENIAVGCTLVMNHKTMRLLKSSFPRTVSNVIMHDWWVYLCVSTFGKVIFDDEAHLLYRQHTDNVLGGQSTGTLKKWCRRIIRFISGKNKSIISNQASEFIQTYCHILSHNQKQEIERLLACRHNNIVNRFLYILNTPFYRQAWIDNIVFKIVYMAGRI</sequence>
<dbReference type="AlphaFoldDB" id="A0A090ZAU9"/>
<dbReference type="Proteomes" id="UP000029278">
    <property type="component" value="Unassembled WGS sequence"/>
</dbReference>
<evidence type="ECO:0000313" key="2">
    <source>
        <dbReference type="EMBL" id="KFN07757.1"/>
    </source>
</evidence>
<dbReference type="SUPFAM" id="SSF53448">
    <property type="entry name" value="Nucleotide-diphospho-sugar transferases"/>
    <property type="match status" value="1"/>
</dbReference>
<evidence type="ECO:0000259" key="1">
    <source>
        <dbReference type="Pfam" id="PF00535"/>
    </source>
</evidence>
<dbReference type="PATRIC" id="fig|44252.3.peg.3753"/>
<name>A0A090ZAU9_PAEMA</name>
<gene>
    <name evidence="2" type="ORF">DJ90_3926</name>
</gene>
<keyword evidence="2" id="KW-0808">Transferase</keyword>
<evidence type="ECO:0000313" key="3">
    <source>
        <dbReference type="Proteomes" id="UP000029278"/>
    </source>
</evidence>
<feature type="domain" description="Glycosyltransferase 2-like" evidence="1">
    <location>
        <begin position="2"/>
        <end position="81"/>
    </location>
</feature>
<dbReference type="Pfam" id="PF00535">
    <property type="entry name" value="Glycos_transf_2"/>
    <property type="match status" value="1"/>
</dbReference>
<dbReference type="GO" id="GO:0016740">
    <property type="term" value="F:transferase activity"/>
    <property type="evidence" value="ECO:0007669"/>
    <property type="project" value="UniProtKB-KW"/>
</dbReference>
<dbReference type="InterPro" id="IPR029044">
    <property type="entry name" value="Nucleotide-diphossugar_trans"/>
</dbReference>
<dbReference type="EMBL" id="JMQA01000031">
    <property type="protein sequence ID" value="KFN07757.1"/>
    <property type="molecule type" value="Genomic_DNA"/>
</dbReference>